<dbReference type="Gene3D" id="3.40.220.10">
    <property type="entry name" value="Leucine Aminopeptidase, subunit E, domain 1"/>
    <property type="match status" value="1"/>
</dbReference>
<proteinExistence type="predicted"/>
<dbReference type="SUPFAM" id="SSF52949">
    <property type="entry name" value="Macro domain-like"/>
    <property type="match status" value="1"/>
</dbReference>
<reference evidence="2" key="1">
    <citation type="journal article" date="2022" name="Toxins">
        <title>Genomic Analysis of Sphingopyxis sp. USTB-05 for Biodegrading Cyanobacterial Hepatotoxins.</title>
        <authorList>
            <person name="Liu C."/>
            <person name="Xu Q."/>
            <person name="Zhao Z."/>
            <person name="Zhang H."/>
            <person name="Liu X."/>
            <person name="Yin C."/>
            <person name="Liu Y."/>
            <person name="Yan H."/>
        </authorList>
    </citation>
    <scope>NUCLEOTIDE SEQUENCE</scope>
    <source>
        <strain evidence="2">NBD5</strain>
    </source>
</reference>
<keyword evidence="3" id="KW-1185">Reference proteome</keyword>
<evidence type="ECO:0000313" key="2">
    <source>
        <dbReference type="EMBL" id="USI74624.1"/>
    </source>
</evidence>
<protein>
    <recommendedName>
        <fullName evidence="1">Peptidase M17 leucyl aminopeptidase N-terminal domain-containing protein</fullName>
    </recommendedName>
</protein>
<dbReference type="InterPro" id="IPR008283">
    <property type="entry name" value="Peptidase_M17_N"/>
</dbReference>
<dbReference type="Proteomes" id="UP001056937">
    <property type="component" value="Chromosome 1"/>
</dbReference>
<dbReference type="InterPro" id="IPR043472">
    <property type="entry name" value="Macro_dom-like"/>
</dbReference>
<dbReference type="EMBL" id="CP084930">
    <property type="protein sequence ID" value="USI74624.1"/>
    <property type="molecule type" value="Genomic_DNA"/>
</dbReference>
<gene>
    <name evidence="2" type="ORF">LHA26_16400</name>
</gene>
<organism evidence="2 3">
    <name type="scientific">Sphingomonas morindae</name>
    <dbReference type="NCBI Taxonomy" id="1541170"/>
    <lineage>
        <taxon>Bacteria</taxon>
        <taxon>Pseudomonadati</taxon>
        <taxon>Pseudomonadota</taxon>
        <taxon>Alphaproteobacteria</taxon>
        <taxon>Sphingomonadales</taxon>
        <taxon>Sphingomonadaceae</taxon>
        <taxon>Sphingomonas</taxon>
    </lineage>
</organism>
<accession>A0ABY4XCQ4</accession>
<name>A0ABY4XCQ4_9SPHN</name>
<feature type="domain" description="Peptidase M17 leucyl aminopeptidase N-terminal" evidence="1">
    <location>
        <begin position="68"/>
        <end position="142"/>
    </location>
</feature>
<sequence length="199" mass="20639">MTAAPHHSGDVRPIGLLHGCILDVLSDSLWHVETDLAVAGIHAEDPSPAVLSGLERALGGGFTGLRGAGVLSGRLGETLLLSKPPKPIRAGAVLILGLGQAESVSAETMRRAAHVAADQAARIQVKNVASACGSEDGAGASASAMPHLWAAIAGIEGVLRTRQHVRRWSFLSRAADLDRFAETFRTAFNRAIGSTSPIC</sequence>
<dbReference type="Pfam" id="PF02789">
    <property type="entry name" value="Peptidase_M17_N"/>
    <property type="match status" value="1"/>
</dbReference>
<evidence type="ECO:0000259" key="1">
    <source>
        <dbReference type="Pfam" id="PF02789"/>
    </source>
</evidence>
<evidence type="ECO:0000313" key="3">
    <source>
        <dbReference type="Proteomes" id="UP001056937"/>
    </source>
</evidence>